<accession>A0A4V0YGV7</accession>
<feature type="transmembrane region" description="Helical" evidence="1">
    <location>
        <begin position="60"/>
        <end position="78"/>
    </location>
</feature>
<evidence type="ECO:0000313" key="3">
    <source>
        <dbReference type="EMBL" id="QAY72551.1"/>
    </source>
</evidence>
<sequence length="141" mass="15149">MTPDQTAVSRRALTIATIAYAGGALAVLVVPSVADVFQAVHSWLHDGLGWRWVRPSFVDFPANVVLFFPLGLLAVLWLGRFWRGFWVAVAMSVAAELVQAVIPDRVASPRDIVGNALGAALGAFVAVLIIRARRDPDSDSV</sequence>
<evidence type="ECO:0000256" key="1">
    <source>
        <dbReference type="SAM" id="Phobius"/>
    </source>
</evidence>
<gene>
    <name evidence="3" type="ORF">ET445_03525</name>
</gene>
<keyword evidence="1" id="KW-0812">Transmembrane</keyword>
<keyword evidence="1" id="KW-0472">Membrane</keyword>
<protein>
    <submittedName>
        <fullName evidence="3">VanZ family protein</fullName>
    </submittedName>
</protein>
<feature type="transmembrane region" description="Helical" evidence="1">
    <location>
        <begin position="85"/>
        <end position="102"/>
    </location>
</feature>
<dbReference type="OrthoDB" id="3787741at2"/>
<keyword evidence="1" id="KW-1133">Transmembrane helix</keyword>
<dbReference type="EMBL" id="CP035491">
    <property type="protein sequence ID" value="QAY72551.1"/>
    <property type="molecule type" value="Genomic_DNA"/>
</dbReference>
<dbReference type="InterPro" id="IPR006976">
    <property type="entry name" value="VanZ-like"/>
</dbReference>
<evidence type="ECO:0000259" key="2">
    <source>
        <dbReference type="Pfam" id="PF04892"/>
    </source>
</evidence>
<dbReference type="Proteomes" id="UP000291259">
    <property type="component" value="Chromosome"/>
</dbReference>
<feature type="domain" description="VanZ-like" evidence="2">
    <location>
        <begin position="58"/>
        <end position="129"/>
    </location>
</feature>
<feature type="transmembrane region" description="Helical" evidence="1">
    <location>
        <begin position="114"/>
        <end position="132"/>
    </location>
</feature>
<reference evidence="3 4" key="1">
    <citation type="submission" date="2019-01" db="EMBL/GenBank/DDBJ databases">
        <title>Genome sequencing of strain FW100M-8.</title>
        <authorList>
            <person name="Heo J."/>
            <person name="Kim S.-J."/>
            <person name="Kim J.-S."/>
            <person name="Hong S.-B."/>
            <person name="Kwon S.-W."/>
        </authorList>
    </citation>
    <scope>NUCLEOTIDE SEQUENCE [LARGE SCALE GENOMIC DNA]</scope>
    <source>
        <strain evidence="3 4">FW100M-8</strain>
    </source>
</reference>
<evidence type="ECO:0000313" key="4">
    <source>
        <dbReference type="Proteomes" id="UP000291259"/>
    </source>
</evidence>
<proteinExistence type="predicted"/>
<dbReference type="Pfam" id="PF04892">
    <property type="entry name" value="VanZ"/>
    <property type="match status" value="1"/>
</dbReference>
<dbReference type="KEGG" id="agf:ET445_03525"/>
<organism evidence="3 4">
    <name type="scientific">Agromyces protaetiae</name>
    <dbReference type="NCBI Taxonomy" id="2509455"/>
    <lineage>
        <taxon>Bacteria</taxon>
        <taxon>Bacillati</taxon>
        <taxon>Actinomycetota</taxon>
        <taxon>Actinomycetes</taxon>
        <taxon>Micrococcales</taxon>
        <taxon>Microbacteriaceae</taxon>
        <taxon>Agromyces</taxon>
    </lineage>
</organism>
<feature type="transmembrane region" description="Helical" evidence="1">
    <location>
        <begin position="12"/>
        <end position="40"/>
    </location>
</feature>
<dbReference type="RefSeq" id="WP_129188887.1">
    <property type="nucleotide sequence ID" value="NZ_CP035491.1"/>
</dbReference>
<name>A0A4V0YGV7_9MICO</name>
<keyword evidence="4" id="KW-1185">Reference proteome</keyword>
<dbReference type="AlphaFoldDB" id="A0A4V0YGV7"/>